<reference evidence="1 2" key="1">
    <citation type="journal article" date="2014" name="Science">
        <title>Plant genetics. Early allopolyploid evolution in the post-Neolithic Brassica napus oilseed genome.</title>
        <authorList>
            <person name="Chalhoub B."/>
            <person name="Denoeud F."/>
            <person name="Liu S."/>
            <person name="Parkin I.A."/>
            <person name="Tang H."/>
            <person name="Wang X."/>
            <person name="Chiquet J."/>
            <person name="Belcram H."/>
            <person name="Tong C."/>
            <person name="Samans B."/>
            <person name="Correa M."/>
            <person name="Da Silva C."/>
            <person name="Just J."/>
            <person name="Falentin C."/>
            <person name="Koh C.S."/>
            <person name="Le Clainche I."/>
            <person name="Bernard M."/>
            <person name="Bento P."/>
            <person name="Noel B."/>
            <person name="Labadie K."/>
            <person name="Alberti A."/>
            <person name="Charles M."/>
            <person name="Arnaud D."/>
            <person name="Guo H."/>
            <person name="Daviaud C."/>
            <person name="Alamery S."/>
            <person name="Jabbari K."/>
            <person name="Zhao M."/>
            <person name="Edger P.P."/>
            <person name="Chelaifa H."/>
            <person name="Tack D."/>
            <person name="Lassalle G."/>
            <person name="Mestiri I."/>
            <person name="Schnel N."/>
            <person name="Le Paslier M.C."/>
            <person name="Fan G."/>
            <person name="Renault V."/>
            <person name="Bayer P.E."/>
            <person name="Golicz A.A."/>
            <person name="Manoli S."/>
            <person name="Lee T.H."/>
            <person name="Thi V.H."/>
            <person name="Chalabi S."/>
            <person name="Hu Q."/>
            <person name="Fan C."/>
            <person name="Tollenaere R."/>
            <person name="Lu Y."/>
            <person name="Battail C."/>
            <person name="Shen J."/>
            <person name="Sidebottom C.H."/>
            <person name="Wang X."/>
            <person name="Canaguier A."/>
            <person name="Chauveau A."/>
            <person name="Berard A."/>
            <person name="Deniot G."/>
            <person name="Guan M."/>
            <person name="Liu Z."/>
            <person name="Sun F."/>
            <person name="Lim Y.P."/>
            <person name="Lyons E."/>
            <person name="Town C.D."/>
            <person name="Bancroft I."/>
            <person name="Wang X."/>
            <person name="Meng J."/>
            <person name="Ma J."/>
            <person name="Pires J.C."/>
            <person name="King G.J."/>
            <person name="Brunel D."/>
            <person name="Delourme R."/>
            <person name="Renard M."/>
            <person name="Aury J.M."/>
            <person name="Adams K.L."/>
            <person name="Batley J."/>
            <person name="Snowdon R.J."/>
            <person name="Tost J."/>
            <person name="Edwards D."/>
            <person name="Zhou Y."/>
            <person name="Hua W."/>
            <person name="Sharpe A.G."/>
            <person name="Paterson A.H."/>
            <person name="Guan C."/>
            <person name="Wincker P."/>
        </authorList>
    </citation>
    <scope>NUCLEOTIDE SEQUENCE [LARGE SCALE GENOMIC DNA]</scope>
    <source>
        <strain evidence="2">cv. Darmor-bzh</strain>
    </source>
</reference>
<accession>A0A078IAI9</accession>
<keyword evidence="2" id="KW-1185">Reference proteome</keyword>
<gene>
    <name evidence="1" type="primary">BnaA07g03620D</name>
    <name evidence="1" type="ORF">GSBRNA2T00083420001</name>
</gene>
<organism evidence="1 2">
    <name type="scientific">Brassica napus</name>
    <name type="common">Rape</name>
    <dbReference type="NCBI Taxonomy" id="3708"/>
    <lineage>
        <taxon>Eukaryota</taxon>
        <taxon>Viridiplantae</taxon>
        <taxon>Streptophyta</taxon>
        <taxon>Embryophyta</taxon>
        <taxon>Tracheophyta</taxon>
        <taxon>Spermatophyta</taxon>
        <taxon>Magnoliopsida</taxon>
        <taxon>eudicotyledons</taxon>
        <taxon>Gunneridae</taxon>
        <taxon>Pentapetalae</taxon>
        <taxon>rosids</taxon>
        <taxon>malvids</taxon>
        <taxon>Brassicales</taxon>
        <taxon>Brassicaceae</taxon>
        <taxon>Brassiceae</taxon>
        <taxon>Brassica</taxon>
    </lineage>
</organism>
<evidence type="ECO:0000313" key="2">
    <source>
        <dbReference type="Proteomes" id="UP000028999"/>
    </source>
</evidence>
<dbReference type="Proteomes" id="UP000028999">
    <property type="component" value="Unassembled WGS sequence"/>
</dbReference>
<sequence>MATYYKSSGSNVSWRS</sequence>
<evidence type="ECO:0000313" key="1">
    <source>
        <dbReference type="EMBL" id="CDY46208.1"/>
    </source>
</evidence>
<proteinExistence type="predicted"/>
<protein>
    <submittedName>
        <fullName evidence="1">BnaA07g03620D protein</fullName>
    </submittedName>
</protein>
<dbReference type="AlphaFoldDB" id="A0A078IAI9"/>
<name>A0A078IAI9_BRANA</name>
<dbReference type="PaxDb" id="3708-A0A078IAI9"/>
<dbReference type="EMBL" id="LK032654">
    <property type="protein sequence ID" value="CDY46208.1"/>
    <property type="molecule type" value="Genomic_DNA"/>
</dbReference>